<evidence type="ECO:0000313" key="11">
    <source>
        <dbReference type="EMBL" id="EDR27364.1"/>
    </source>
</evidence>
<keyword evidence="5" id="KW-0235">DNA replication</keyword>
<dbReference type="GO" id="GO:0046839">
    <property type="term" value="P:phospholipid dephosphorylation"/>
    <property type="evidence" value="ECO:0007669"/>
    <property type="project" value="TreeGrafter"/>
</dbReference>
<dbReference type="GO" id="GO:0006644">
    <property type="term" value="P:phospholipid metabolic process"/>
    <property type="evidence" value="ECO:0007669"/>
    <property type="project" value="InterPro"/>
</dbReference>
<dbReference type="InterPro" id="IPR000326">
    <property type="entry name" value="PAP2/HPO"/>
</dbReference>
<dbReference type="SUPFAM" id="SSF158573">
    <property type="entry name" value="GINS helical bundle-like"/>
    <property type="match status" value="1"/>
</dbReference>
<evidence type="ECO:0000256" key="4">
    <source>
        <dbReference type="ARBA" id="ARBA00022692"/>
    </source>
</evidence>
<proteinExistence type="inferred from homology"/>
<comment type="similarity">
    <text evidence="3">Belongs to the PA-phosphatase related phosphoesterase family.</text>
</comment>
<dbReference type="CDD" id="cd03390">
    <property type="entry name" value="PAP2_containing_1_like"/>
    <property type="match status" value="1"/>
</dbReference>
<dbReference type="GO" id="GO:0005634">
    <property type="term" value="C:nucleus"/>
    <property type="evidence" value="ECO:0007669"/>
    <property type="project" value="UniProtKB-SubCell"/>
</dbReference>
<evidence type="ECO:0000256" key="9">
    <source>
        <dbReference type="SAM" id="Phobius"/>
    </source>
</evidence>
<keyword evidence="12" id="KW-1185">Reference proteome</keyword>
<keyword evidence="6 9" id="KW-1133">Transmembrane helix</keyword>
<dbReference type="InterPro" id="IPR043216">
    <property type="entry name" value="PAP-like"/>
</dbReference>
<keyword evidence="11" id="KW-0560">Oxidoreductase</keyword>
<dbReference type="InterPro" id="IPR036224">
    <property type="entry name" value="GINS_bundle-like_dom_sf"/>
</dbReference>
<dbReference type="RefSeq" id="XP_001736405.1">
    <property type="nucleotide sequence ID" value="XM_001736353.1"/>
</dbReference>
<evidence type="ECO:0000256" key="8">
    <source>
        <dbReference type="ARBA" id="ARBA00023242"/>
    </source>
</evidence>
<dbReference type="Gene3D" id="1.20.144.10">
    <property type="entry name" value="Phosphatidic acid phosphatase type 2/haloperoxidase"/>
    <property type="match status" value="1"/>
</dbReference>
<dbReference type="FunFam" id="1.20.144.10:FF:000025">
    <property type="entry name" value="Lipid phosphate phosphatase, putative"/>
    <property type="match status" value="1"/>
</dbReference>
<evidence type="ECO:0000313" key="12">
    <source>
        <dbReference type="Proteomes" id="UP000008076"/>
    </source>
</evidence>
<reference evidence="12" key="1">
    <citation type="submission" date="2007-12" db="EMBL/GenBank/DDBJ databases">
        <title>Annotation of Entamoeba dispar SAW760.</title>
        <authorList>
            <person name="Lorenzi H."/>
            <person name="Inman J."/>
            <person name="Schobel S."/>
            <person name="Amedeo P."/>
            <person name="Caler E."/>
        </authorList>
    </citation>
    <scope>NUCLEOTIDE SEQUENCE [LARGE SCALE GENOMIC DNA]</scope>
    <source>
        <strain evidence="12">ATCC PRA-260 / SAW760</strain>
    </source>
</reference>
<feature type="transmembrane region" description="Helical" evidence="9">
    <location>
        <begin position="326"/>
        <end position="344"/>
    </location>
</feature>
<dbReference type="GO" id="GO:0008195">
    <property type="term" value="F:phosphatidate phosphatase activity"/>
    <property type="evidence" value="ECO:0007669"/>
    <property type="project" value="TreeGrafter"/>
</dbReference>
<dbReference type="GeneID" id="5881398"/>
<protein>
    <submittedName>
        <fullName evidence="11">Phosphatidic acid phosphatase type 2 domain-containing protein 1B, putative</fullName>
        <ecNumber evidence="11">1.3.1.74</ecNumber>
    </submittedName>
</protein>
<feature type="domain" description="Phosphatidic acid phosphatase type 2/haloperoxidase" evidence="10">
    <location>
        <begin position="247"/>
        <end position="371"/>
    </location>
</feature>
<organism evidence="12">
    <name type="scientific">Entamoeba dispar (strain ATCC PRA-260 / SAW760)</name>
    <dbReference type="NCBI Taxonomy" id="370354"/>
    <lineage>
        <taxon>Eukaryota</taxon>
        <taxon>Amoebozoa</taxon>
        <taxon>Evosea</taxon>
        <taxon>Archamoebae</taxon>
        <taxon>Mastigamoebida</taxon>
        <taxon>Entamoebidae</taxon>
        <taxon>Entamoeba</taxon>
    </lineage>
</organism>
<feature type="transmembrane region" description="Helical" evidence="9">
    <location>
        <begin position="300"/>
        <end position="319"/>
    </location>
</feature>
<accession>B0EDP4</accession>
<dbReference type="InterPro" id="IPR036938">
    <property type="entry name" value="PAP2/HPO_sf"/>
</dbReference>
<dbReference type="PANTHER" id="PTHR10165">
    <property type="entry name" value="LIPID PHOSPHATE PHOSPHATASE"/>
    <property type="match status" value="1"/>
</dbReference>
<feature type="transmembrane region" description="Helical" evidence="9">
    <location>
        <begin position="213"/>
        <end position="234"/>
    </location>
</feature>
<dbReference type="InterPro" id="IPR021151">
    <property type="entry name" value="GINS_A"/>
</dbReference>
<dbReference type="CDD" id="cd11581">
    <property type="entry name" value="GINS_A"/>
    <property type="match status" value="1"/>
</dbReference>
<dbReference type="Pfam" id="PF01569">
    <property type="entry name" value="PAP2"/>
    <property type="match status" value="1"/>
</dbReference>
<feature type="transmembrane region" description="Helical" evidence="9">
    <location>
        <begin position="169"/>
        <end position="193"/>
    </location>
</feature>
<dbReference type="Pfam" id="PF05916">
    <property type="entry name" value="Sld5"/>
    <property type="match status" value="1"/>
</dbReference>
<sequence>MASIIHEKLVEAIKELDRSGNTLPPPNKELIEQIKEELIGFKESQVLNPRMVYANALRQRLKDLYEIYLSERLKRVENIRWEIGTALPVNIRASMTNDEIQYFKQYCKIIGEYGVNSGVDVVSDTLYPPINNYINVRANTTKGMDDLPQNPSIYTTNGLLKLDNSEVQFYDIMVIIVFVIISIVCVLVTPHHMDIPQERENVNVLYPLVSSSVPTWACIIIGYVPPVLVILLMTIKKKSSLFLLFSLLSLGLSASMCLGVTNMGKIFAGRPRPHFYARIDAKPNEINDAYMSFPSGHSSAIFNGMTFLALLFAGQLHAFSTSHDSWKMLIVLLPFIIAGTVAISRTRDYHHNFSDIIAGSLIGIFFALLTYCSKFKSLSDEHSDDLKIEDVVKGQEPVPLEDEEKQ</sequence>
<keyword evidence="7 9" id="KW-0472">Membrane</keyword>
<dbReference type="Proteomes" id="UP000008076">
    <property type="component" value="Unassembled WGS sequence"/>
</dbReference>
<comment type="subcellular location">
    <subcellularLocation>
        <location evidence="2">Membrane</location>
        <topology evidence="2">Multi-pass membrane protein</topology>
    </subcellularLocation>
    <subcellularLocation>
        <location evidence="1">Nucleus</location>
    </subcellularLocation>
</comment>
<evidence type="ECO:0000256" key="6">
    <source>
        <dbReference type="ARBA" id="ARBA00022989"/>
    </source>
</evidence>
<evidence type="ECO:0000256" key="1">
    <source>
        <dbReference type="ARBA" id="ARBA00004123"/>
    </source>
</evidence>
<dbReference type="Gene3D" id="1.20.58.1030">
    <property type="match status" value="1"/>
</dbReference>
<dbReference type="eggNOG" id="KOG3030">
    <property type="taxonomic scope" value="Eukaryota"/>
</dbReference>
<dbReference type="EMBL" id="DS548819">
    <property type="protein sequence ID" value="EDR27364.1"/>
    <property type="molecule type" value="Genomic_DNA"/>
</dbReference>
<feature type="transmembrane region" description="Helical" evidence="9">
    <location>
        <begin position="356"/>
        <end position="373"/>
    </location>
</feature>
<dbReference type="SUPFAM" id="SSF48317">
    <property type="entry name" value="Acid phosphatase/Vanadium-dependent haloperoxidase"/>
    <property type="match status" value="1"/>
</dbReference>
<dbReference type="GO" id="GO:0016020">
    <property type="term" value="C:membrane"/>
    <property type="evidence" value="ECO:0007669"/>
    <property type="project" value="UniProtKB-SubCell"/>
</dbReference>
<dbReference type="KEGG" id="edi:EDI_129910"/>
<evidence type="ECO:0000256" key="2">
    <source>
        <dbReference type="ARBA" id="ARBA00004141"/>
    </source>
</evidence>
<evidence type="ECO:0000259" key="10">
    <source>
        <dbReference type="SMART" id="SM00014"/>
    </source>
</evidence>
<dbReference type="OrthoDB" id="10030083at2759"/>
<gene>
    <name evidence="11" type="ORF">EDI_129910</name>
</gene>
<dbReference type="PANTHER" id="PTHR10165:SF35">
    <property type="entry name" value="RE23632P"/>
    <property type="match status" value="1"/>
</dbReference>
<dbReference type="GO" id="GO:0006260">
    <property type="term" value="P:DNA replication"/>
    <property type="evidence" value="ECO:0007669"/>
    <property type="project" value="UniProtKB-KW"/>
</dbReference>
<dbReference type="SMART" id="SM00014">
    <property type="entry name" value="acidPPc"/>
    <property type="match status" value="1"/>
</dbReference>
<dbReference type="EC" id="1.3.1.74" evidence="11"/>
<dbReference type="AlphaFoldDB" id="B0EDP4"/>
<evidence type="ECO:0000256" key="7">
    <source>
        <dbReference type="ARBA" id="ARBA00023136"/>
    </source>
</evidence>
<name>B0EDP4_ENTDS</name>
<evidence type="ECO:0000256" key="5">
    <source>
        <dbReference type="ARBA" id="ARBA00022705"/>
    </source>
</evidence>
<dbReference type="GO" id="GO:0032440">
    <property type="term" value="F:2-alkenal reductase [NAD(P)H] activity"/>
    <property type="evidence" value="ECO:0007669"/>
    <property type="project" value="UniProtKB-EC"/>
</dbReference>
<keyword evidence="8" id="KW-0539">Nucleus</keyword>
<feature type="transmembrane region" description="Helical" evidence="9">
    <location>
        <begin position="241"/>
        <end position="261"/>
    </location>
</feature>
<dbReference type="eggNOG" id="KOG3303">
    <property type="taxonomic scope" value="Eukaryota"/>
</dbReference>
<dbReference type="VEuPathDB" id="AmoebaDB:EDI_129910"/>
<evidence type="ECO:0000256" key="3">
    <source>
        <dbReference type="ARBA" id="ARBA00008816"/>
    </source>
</evidence>
<keyword evidence="4 9" id="KW-0812">Transmembrane</keyword>